<dbReference type="Pfam" id="PF02661">
    <property type="entry name" value="Fic"/>
    <property type="match status" value="1"/>
</dbReference>
<gene>
    <name evidence="2" type="ORF">LCGC14_3010150</name>
</gene>
<dbReference type="SUPFAM" id="SSF140931">
    <property type="entry name" value="Fic-like"/>
    <property type="match status" value="1"/>
</dbReference>
<evidence type="ECO:0000259" key="1">
    <source>
        <dbReference type="PROSITE" id="PS51459"/>
    </source>
</evidence>
<dbReference type="AlphaFoldDB" id="A0A0F8WYE4"/>
<protein>
    <recommendedName>
        <fullName evidence="1">Fido domain-containing protein</fullName>
    </recommendedName>
</protein>
<feature type="domain" description="Fido" evidence="1">
    <location>
        <begin position="1"/>
        <end position="146"/>
    </location>
</feature>
<sequence length="193" mass="21296">EGLLRVSCMGLAWDYARAASGIRMQPTTEDLLILAELVEPARNARGFRQTPVFIYSVPEYVKALTEHGGHLTALEFYTEFELIHPFRDGNGRVGAIIYNWMNGSMDAPAVPSDVFGTAEEDWLEVAKQDANYLIQSADEEVGYIVEPDIGKHACADDDCRSCHNCGITGVDISGPWNLCEVCDNEYTGGERVT</sequence>
<dbReference type="InterPro" id="IPR003812">
    <property type="entry name" value="Fido"/>
</dbReference>
<feature type="non-terminal residue" evidence="2">
    <location>
        <position position="1"/>
    </location>
</feature>
<dbReference type="InterPro" id="IPR036597">
    <property type="entry name" value="Fido-like_dom_sf"/>
</dbReference>
<accession>A0A0F8WYE4</accession>
<dbReference type="PROSITE" id="PS51459">
    <property type="entry name" value="FIDO"/>
    <property type="match status" value="1"/>
</dbReference>
<dbReference type="EMBL" id="LAZR01062282">
    <property type="protein sequence ID" value="KKK61857.1"/>
    <property type="molecule type" value="Genomic_DNA"/>
</dbReference>
<proteinExistence type="predicted"/>
<reference evidence="2" key="1">
    <citation type="journal article" date="2015" name="Nature">
        <title>Complex archaea that bridge the gap between prokaryotes and eukaryotes.</title>
        <authorList>
            <person name="Spang A."/>
            <person name="Saw J.H."/>
            <person name="Jorgensen S.L."/>
            <person name="Zaremba-Niedzwiedzka K."/>
            <person name="Martijn J."/>
            <person name="Lind A.E."/>
            <person name="van Eijk R."/>
            <person name="Schleper C."/>
            <person name="Guy L."/>
            <person name="Ettema T.J."/>
        </authorList>
    </citation>
    <scope>NUCLEOTIDE SEQUENCE</scope>
</reference>
<organism evidence="2">
    <name type="scientific">marine sediment metagenome</name>
    <dbReference type="NCBI Taxonomy" id="412755"/>
    <lineage>
        <taxon>unclassified sequences</taxon>
        <taxon>metagenomes</taxon>
        <taxon>ecological metagenomes</taxon>
    </lineage>
</organism>
<dbReference type="Gene3D" id="1.10.3290.10">
    <property type="entry name" value="Fido-like domain"/>
    <property type="match status" value="1"/>
</dbReference>
<name>A0A0F8WYE4_9ZZZZ</name>
<comment type="caution">
    <text evidence="2">The sequence shown here is derived from an EMBL/GenBank/DDBJ whole genome shotgun (WGS) entry which is preliminary data.</text>
</comment>
<evidence type="ECO:0000313" key="2">
    <source>
        <dbReference type="EMBL" id="KKK61857.1"/>
    </source>
</evidence>